<feature type="compositionally biased region" description="Low complexity" evidence="1">
    <location>
        <begin position="122"/>
        <end position="135"/>
    </location>
</feature>
<accession>A0A1B7P1N0</accession>
<dbReference type="OrthoDB" id="194358at2759"/>
<feature type="compositionally biased region" description="Polar residues" evidence="1">
    <location>
        <begin position="16"/>
        <end position="30"/>
    </location>
</feature>
<protein>
    <submittedName>
        <fullName evidence="2">Uncharacterized protein</fullName>
    </submittedName>
</protein>
<proteinExistence type="predicted"/>
<evidence type="ECO:0000256" key="1">
    <source>
        <dbReference type="SAM" id="MobiDB-lite"/>
    </source>
</evidence>
<dbReference type="EMBL" id="LGUA01000237">
    <property type="protein sequence ID" value="OAX82931.1"/>
    <property type="molecule type" value="Genomic_DNA"/>
</dbReference>
<name>A0A1B7P1N0_9EURO</name>
<dbReference type="AlphaFoldDB" id="A0A1B7P1N0"/>
<comment type="caution">
    <text evidence="2">The sequence shown here is derived from an EMBL/GenBank/DDBJ whole genome shotgun (WGS) entry which is preliminary data.</text>
</comment>
<keyword evidence="3" id="KW-1185">Reference proteome</keyword>
<dbReference type="Proteomes" id="UP000091918">
    <property type="component" value="Unassembled WGS sequence"/>
</dbReference>
<evidence type="ECO:0000313" key="2">
    <source>
        <dbReference type="EMBL" id="OAX82931.1"/>
    </source>
</evidence>
<feature type="region of interest" description="Disordered" evidence="1">
    <location>
        <begin position="153"/>
        <end position="172"/>
    </location>
</feature>
<gene>
    <name evidence="2" type="ORF">ACJ72_02719</name>
</gene>
<feature type="compositionally biased region" description="Polar residues" evidence="1">
    <location>
        <begin position="157"/>
        <end position="172"/>
    </location>
</feature>
<organism evidence="2 3">
    <name type="scientific">Emergomyces africanus</name>
    <dbReference type="NCBI Taxonomy" id="1955775"/>
    <lineage>
        <taxon>Eukaryota</taxon>
        <taxon>Fungi</taxon>
        <taxon>Dikarya</taxon>
        <taxon>Ascomycota</taxon>
        <taxon>Pezizomycotina</taxon>
        <taxon>Eurotiomycetes</taxon>
        <taxon>Eurotiomycetidae</taxon>
        <taxon>Onygenales</taxon>
        <taxon>Ajellomycetaceae</taxon>
        <taxon>Emergomyces</taxon>
    </lineage>
</organism>
<evidence type="ECO:0000313" key="3">
    <source>
        <dbReference type="Proteomes" id="UP000091918"/>
    </source>
</evidence>
<feature type="region of interest" description="Disordered" evidence="1">
    <location>
        <begin position="1"/>
        <end position="30"/>
    </location>
</feature>
<feature type="compositionally biased region" description="Basic and acidic residues" evidence="1">
    <location>
        <begin position="1"/>
        <end position="14"/>
    </location>
</feature>
<feature type="region of interest" description="Disordered" evidence="1">
    <location>
        <begin position="121"/>
        <end position="141"/>
    </location>
</feature>
<sequence>MKAHNYDRVHKDQAGKNASSQERQILQSPDHNAADAVNSDFFEEMGCIPDALEAGNMEKRLIEELTNLNSSWEPNFHQQNAMQSHPSYATSEAATHPGYLFNTIADNRSPLAMSDIHPWRLNNRSSSPVRSAAPSLQSNPRQIQVISSDKIHAPPLSEQQPCGQPGSKSISAATSRLPDLNRGLGQDNDIKTHENPLHTTVDGSNHLDDSFQPISQEIGTMTDTSGMINNRCKSKRRAAYGAGEDRLENILSAIEEEGYESLDAVAAEYYTGQFPKDSLLASEQFHSRTRRLGRLLHQVHQSCKTWSRKETAGYRDMVIRAAEELFQEEVRSRRRELGAHVEMHQPDHPSPSPSFINSPWMASREDPEILGSGAAASQRDTRTSAYTAVRNLLHEKDLAPVLMQDVCRLQNTVRGFS</sequence>
<reference evidence="2 3" key="1">
    <citation type="submission" date="2015-07" db="EMBL/GenBank/DDBJ databases">
        <title>Emmonsia species relationships and genome sequence.</title>
        <authorList>
            <person name="Cuomo C.A."/>
            <person name="Schwartz I.S."/>
            <person name="Kenyon C."/>
            <person name="de Hoog G.S."/>
            <person name="Govender N.P."/>
            <person name="Botha A."/>
            <person name="Moreno L."/>
            <person name="de Vries M."/>
            <person name="Munoz J.F."/>
            <person name="Stielow J.B."/>
        </authorList>
    </citation>
    <scope>NUCLEOTIDE SEQUENCE [LARGE SCALE GENOMIC DNA]</scope>
    <source>
        <strain evidence="2 3">CBS 136260</strain>
    </source>
</reference>